<sequence length="187" mass="20524">MHSSSQRGLEMHNTGALCDRLGHFVVLQSRKAVILHSIPTYTNSAVSIDTLQPQCCKILEKAQSESSIQPHEVPYNASYANFMNSSRICLLSLVSAAEPSSANQTGGCQPLGMASRLEFSTVLLYHCSTEISVEATSTSLLQGTLLSVAQLPCRQRQRQQQRQQQRKAVAAYIMCIGWRRGHGSSTQ</sequence>
<dbReference type="EMBL" id="PYDT01000001">
    <property type="protein sequence ID" value="THU74814.1"/>
    <property type="molecule type" value="Genomic_DNA"/>
</dbReference>
<gene>
    <name evidence="1" type="ORF">C4D60_Mb04t37380</name>
</gene>
<protein>
    <submittedName>
        <fullName evidence="1">Uncharacterized protein</fullName>
    </submittedName>
</protein>
<evidence type="ECO:0000313" key="2">
    <source>
        <dbReference type="Proteomes" id="UP000317650"/>
    </source>
</evidence>
<evidence type="ECO:0000313" key="1">
    <source>
        <dbReference type="EMBL" id="THU74814.1"/>
    </source>
</evidence>
<organism evidence="1 2">
    <name type="scientific">Musa balbisiana</name>
    <name type="common">Banana</name>
    <dbReference type="NCBI Taxonomy" id="52838"/>
    <lineage>
        <taxon>Eukaryota</taxon>
        <taxon>Viridiplantae</taxon>
        <taxon>Streptophyta</taxon>
        <taxon>Embryophyta</taxon>
        <taxon>Tracheophyta</taxon>
        <taxon>Spermatophyta</taxon>
        <taxon>Magnoliopsida</taxon>
        <taxon>Liliopsida</taxon>
        <taxon>Zingiberales</taxon>
        <taxon>Musaceae</taxon>
        <taxon>Musa</taxon>
    </lineage>
</organism>
<reference evidence="1 2" key="1">
    <citation type="journal article" date="2019" name="Nat. Plants">
        <title>Genome sequencing of Musa balbisiana reveals subgenome evolution and function divergence in polyploid bananas.</title>
        <authorList>
            <person name="Yao X."/>
        </authorList>
    </citation>
    <scope>NUCLEOTIDE SEQUENCE [LARGE SCALE GENOMIC DNA]</scope>
    <source>
        <strain evidence="2">cv. DH-PKW</strain>
        <tissue evidence="1">Leaves</tissue>
    </source>
</reference>
<accession>A0A4S8KHF1</accession>
<proteinExistence type="predicted"/>
<dbReference type="Proteomes" id="UP000317650">
    <property type="component" value="Chromosome 4"/>
</dbReference>
<keyword evidence="2" id="KW-1185">Reference proteome</keyword>
<dbReference type="AlphaFoldDB" id="A0A4S8KHF1"/>
<comment type="caution">
    <text evidence="1">The sequence shown here is derived from an EMBL/GenBank/DDBJ whole genome shotgun (WGS) entry which is preliminary data.</text>
</comment>
<name>A0A4S8KHF1_MUSBA</name>